<protein>
    <submittedName>
        <fullName evidence="2">Uncharacterized protein</fullName>
    </submittedName>
</protein>
<keyword evidence="1" id="KW-1133">Transmembrane helix</keyword>
<organism evidence="2 3">
    <name type="scientific">Alicyclobacillus tolerans</name>
    <dbReference type="NCBI Taxonomy" id="90970"/>
    <lineage>
        <taxon>Bacteria</taxon>
        <taxon>Bacillati</taxon>
        <taxon>Bacillota</taxon>
        <taxon>Bacilli</taxon>
        <taxon>Bacillales</taxon>
        <taxon>Alicyclobacillaceae</taxon>
        <taxon>Alicyclobacillus</taxon>
    </lineage>
</organism>
<sequence length="71" mass="7972">MQKTRRLRYLIFSAMFAAVLVGLLAHSYIVLSVLVVLAILLGIVGDVIENKPTAPFKQYNELHDHHVKIGE</sequence>
<keyword evidence="3" id="KW-1185">Reference proteome</keyword>
<reference evidence="3" key="1">
    <citation type="submission" date="2016-11" db="EMBL/GenBank/DDBJ databases">
        <authorList>
            <person name="Varghese N."/>
            <person name="Submissions S."/>
        </authorList>
    </citation>
    <scope>NUCLEOTIDE SEQUENCE [LARGE SCALE GENOMIC DNA]</scope>
    <source>
        <strain evidence="3">USBA-503</strain>
    </source>
</reference>
<dbReference type="AlphaFoldDB" id="A0A1M6Q0A0"/>
<feature type="transmembrane region" description="Helical" evidence="1">
    <location>
        <begin position="31"/>
        <end position="48"/>
    </location>
</feature>
<dbReference type="EMBL" id="FRAF01000009">
    <property type="protein sequence ID" value="SHK13567.1"/>
    <property type="molecule type" value="Genomic_DNA"/>
</dbReference>
<name>A0A1M6Q0A0_9BACL</name>
<proteinExistence type="predicted"/>
<dbReference type="RefSeq" id="WP_072873748.1">
    <property type="nucleotide sequence ID" value="NZ_FRAF01000009.1"/>
</dbReference>
<dbReference type="Proteomes" id="UP000184016">
    <property type="component" value="Unassembled WGS sequence"/>
</dbReference>
<dbReference type="STRING" id="1830138.SAMN05443507_10914"/>
<keyword evidence="1" id="KW-0472">Membrane</keyword>
<evidence type="ECO:0000313" key="3">
    <source>
        <dbReference type="Proteomes" id="UP000184016"/>
    </source>
</evidence>
<accession>A0A1M6Q0A0</accession>
<evidence type="ECO:0000256" key="1">
    <source>
        <dbReference type="SAM" id="Phobius"/>
    </source>
</evidence>
<feature type="transmembrane region" description="Helical" evidence="1">
    <location>
        <begin position="7"/>
        <end position="25"/>
    </location>
</feature>
<gene>
    <name evidence="2" type="ORF">SAMN05443507_10914</name>
</gene>
<evidence type="ECO:0000313" key="2">
    <source>
        <dbReference type="EMBL" id="SHK13567.1"/>
    </source>
</evidence>
<keyword evidence="1" id="KW-0812">Transmembrane</keyword>